<dbReference type="InterPro" id="IPR017853">
    <property type="entry name" value="GH"/>
</dbReference>
<dbReference type="GO" id="GO:0004565">
    <property type="term" value="F:beta-galactosidase activity"/>
    <property type="evidence" value="ECO:0007669"/>
    <property type="project" value="InterPro"/>
</dbReference>
<dbReference type="AlphaFoldDB" id="A0A2R5EXA4"/>
<evidence type="ECO:0000256" key="3">
    <source>
        <dbReference type="SAM" id="SignalP"/>
    </source>
</evidence>
<dbReference type="Gene3D" id="3.20.20.80">
    <property type="entry name" value="Glycosidases"/>
    <property type="match status" value="1"/>
</dbReference>
<feature type="signal peptide" evidence="3">
    <location>
        <begin position="1"/>
        <end position="23"/>
    </location>
</feature>
<dbReference type="GO" id="GO:0009341">
    <property type="term" value="C:beta-galactosidase complex"/>
    <property type="evidence" value="ECO:0007669"/>
    <property type="project" value="InterPro"/>
</dbReference>
<evidence type="ECO:0000313" key="5">
    <source>
        <dbReference type="EMBL" id="GBG11290.1"/>
    </source>
</evidence>
<comment type="caution">
    <text evidence="5">The sequence shown here is derived from an EMBL/GenBank/DDBJ whole genome shotgun (WGS) entry which is preliminary data.</text>
</comment>
<keyword evidence="3" id="KW-0732">Signal</keyword>
<accession>A0A2R5EXA4</accession>
<evidence type="ECO:0000256" key="1">
    <source>
        <dbReference type="ARBA" id="ARBA00022801"/>
    </source>
</evidence>
<protein>
    <recommendedName>
        <fullName evidence="4">Glycoside hydrolase family 42 N-terminal domain-containing protein</fullName>
    </recommendedName>
</protein>
<reference evidence="5 6" key="1">
    <citation type="submission" date="2017-08" db="EMBL/GenBank/DDBJ databases">
        <title>Substantial Increase in Enzyme Production by Combined Drug-Resistance Mutations in Paenibacillus agaridevorans.</title>
        <authorList>
            <person name="Tanaka Y."/>
            <person name="Funane K."/>
            <person name="Hosaka T."/>
            <person name="Shiwa Y."/>
            <person name="Fujita N."/>
            <person name="Miyazaki T."/>
            <person name="Yoshikawa H."/>
            <person name="Murakami K."/>
            <person name="Kasahara K."/>
            <person name="Inaoka T."/>
            <person name="Hiraga Y."/>
            <person name="Ochi K."/>
        </authorList>
    </citation>
    <scope>NUCLEOTIDE SEQUENCE [LARGE SCALE GENOMIC DNA]</scope>
    <source>
        <strain evidence="5 6">T-3040</strain>
    </source>
</reference>
<evidence type="ECO:0000259" key="4">
    <source>
        <dbReference type="Pfam" id="PF02449"/>
    </source>
</evidence>
<dbReference type="Proteomes" id="UP000245202">
    <property type="component" value="Unassembled WGS sequence"/>
</dbReference>
<dbReference type="GO" id="GO:0005975">
    <property type="term" value="P:carbohydrate metabolic process"/>
    <property type="evidence" value="ECO:0007669"/>
    <property type="project" value="InterPro"/>
</dbReference>
<keyword evidence="1" id="KW-0378">Hydrolase</keyword>
<gene>
    <name evidence="5" type="ORF">PAT3040_06090</name>
</gene>
<evidence type="ECO:0000313" key="6">
    <source>
        <dbReference type="Proteomes" id="UP000245202"/>
    </source>
</evidence>
<proteinExistence type="predicted"/>
<dbReference type="InterPro" id="IPR013529">
    <property type="entry name" value="Glyco_hydro_42_N"/>
</dbReference>
<feature type="domain" description="Glycoside hydrolase family 42 N-terminal" evidence="4">
    <location>
        <begin position="187"/>
        <end position="311"/>
    </location>
</feature>
<dbReference type="RefSeq" id="WP_108995616.1">
    <property type="nucleotide sequence ID" value="NZ_BDQX01000394.1"/>
</dbReference>
<dbReference type="SUPFAM" id="SSF51445">
    <property type="entry name" value="(Trans)glycosidases"/>
    <property type="match status" value="1"/>
</dbReference>
<feature type="chain" id="PRO_5038708642" description="Glycoside hydrolase family 42 N-terminal domain-containing protein" evidence="3">
    <location>
        <begin position="24"/>
        <end position="433"/>
    </location>
</feature>
<keyword evidence="6" id="KW-1185">Reference proteome</keyword>
<organism evidence="5 6">
    <name type="scientific">Paenibacillus agaridevorans</name>
    <dbReference type="NCBI Taxonomy" id="171404"/>
    <lineage>
        <taxon>Bacteria</taxon>
        <taxon>Bacillati</taxon>
        <taxon>Bacillota</taxon>
        <taxon>Bacilli</taxon>
        <taxon>Bacillales</taxon>
        <taxon>Paenibacillaceae</taxon>
        <taxon>Paenibacillus</taxon>
    </lineage>
</organism>
<keyword evidence="2" id="KW-0326">Glycosidase</keyword>
<dbReference type="Pfam" id="PF02449">
    <property type="entry name" value="Glyco_hydro_42"/>
    <property type="match status" value="1"/>
</dbReference>
<evidence type="ECO:0000256" key="2">
    <source>
        <dbReference type="ARBA" id="ARBA00023295"/>
    </source>
</evidence>
<sequence length="433" mass="48871">MTKRAVRVVAALLAGGMTVQLTACSVEVKEPYYEDNQRIAIGAWVAPPPGYINDESYKQVAESGIDIIYGLYEDIDQHALDALKYAEQNGIQYMARSRSLFSIPEDELDLMEGMFDEVAKSPALRGIMVVDEPGAAKFEHLGVLNKKFKELYPDLMFYVNLNPIYSSPDQRDGRTYQDYIDEYISVVGTDYLSYDHYPLKNSPTSGTFLTENYLLNLDIVSTATKKAGIPFWLFIQAMGYWVAGSENRPPNEADIRWQVYNSLAFGARGLQHFTYWTPLKDDVTVFSEAMVDKEGNKTPIYDAVKNVNHEILDFDHIYLNYDNVGVMTFPVEDAPPELYMENRLPSFEPIRNVESEHPVVVGAFEDKDGNQAIMLVNFTDPAHELSNEVTIKFNKVKEVSEYGMGGNNRVKVKGGSYNVTLEPGEGKFILLLK</sequence>
<name>A0A2R5EXA4_9BACL</name>
<dbReference type="EMBL" id="BDQX01000394">
    <property type="protein sequence ID" value="GBG11290.1"/>
    <property type="molecule type" value="Genomic_DNA"/>
</dbReference>